<comment type="caution">
    <text evidence="1">The sequence shown here is derived from an EMBL/GenBank/DDBJ whole genome shotgun (WGS) entry which is preliminary data.</text>
</comment>
<name>A0ABS0WXX3_9ACTN</name>
<keyword evidence="2" id="KW-1185">Reference proteome</keyword>
<dbReference type="Proteomes" id="UP000634780">
    <property type="component" value="Unassembled WGS sequence"/>
</dbReference>
<dbReference type="EMBL" id="JAEKOZ010000001">
    <property type="protein sequence ID" value="MBJ3805783.1"/>
    <property type="molecule type" value="Genomic_DNA"/>
</dbReference>
<evidence type="ECO:0008006" key="3">
    <source>
        <dbReference type="Google" id="ProtNLM"/>
    </source>
</evidence>
<reference evidence="1 2" key="1">
    <citation type="submission" date="2020-12" db="EMBL/GenBank/DDBJ databases">
        <title>Streptomyces typhae sp. nov., a novel endophytic actinomycete isolated from the root of cattail pollen (Typha angustifolia L.).</title>
        <authorList>
            <person name="Peng C."/>
            <person name="Liu C."/>
        </authorList>
    </citation>
    <scope>NUCLEOTIDE SEQUENCE [LARGE SCALE GENOMIC DNA]</scope>
    <source>
        <strain evidence="1 2">JCM 4753</strain>
    </source>
</reference>
<organism evidence="1 2">
    <name type="scientific">Streptomyces flavofungini</name>
    <dbReference type="NCBI Taxonomy" id="68200"/>
    <lineage>
        <taxon>Bacteria</taxon>
        <taxon>Bacillati</taxon>
        <taxon>Actinomycetota</taxon>
        <taxon>Actinomycetes</taxon>
        <taxon>Kitasatosporales</taxon>
        <taxon>Streptomycetaceae</taxon>
        <taxon>Streptomyces</taxon>
    </lineage>
</organism>
<evidence type="ECO:0000313" key="2">
    <source>
        <dbReference type="Proteomes" id="UP000634780"/>
    </source>
</evidence>
<gene>
    <name evidence="1" type="ORF">JGB26_01355</name>
</gene>
<protein>
    <recommendedName>
        <fullName evidence="3">IPT/TIG domain-containing protein</fullName>
    </recommendedName>
</protein>
<proteinExistence type="predicted"/>
<evidence type="ECO:0000313" key="1">
    <source>
        <dbReference type="EMBL" id="MBJ3805783.1"/>
    </source>
</evidence>
<sequence>MNTNHIYDLVHNRNCQRARDWYETAGPGRRQQNPAGWKLISGLIGACFAVGGQQSEWRTVTEAYDAIRNQPSGDCKYVAGRRTLGQLAEFRAAHPKGKIRIRPAPASVQACPPGITEMRPKTVVPGDTVWVRGTWPSEVTAHLDGREVPLVPDANWPSCCHNTTVKFDVPADMPEGTVRVTLRARSITLDAGPLELSRF</sequence>
<accession>A0ABS0WXX3</accession>
<dbReference type="RefSeq" id="WP_198897777.1">
    <property type="nucleotide sequence ID" value="NZ_JAEKOZ010000001.1"/>
</dbReference>